<evidence type="ECO:0000313" key="2">
    <source>
        <dbReference type="EMBL" id="QDV43976.1"/>
    </source>
</evidence>
<organism evidence="2 3">
    <name type="scientific">Stieleria neptunia</name>
    <dbReference type="NCBI Taxonomy" id="2527979"/>
    <lineage>
        <taxon>Bacteria</taxon>
        <taxon>Pseudomonadati</taxon>
        <taxon>Planctomycetota</taxon>
        <taxon>Planctomycetia</taxon>
        <taxon>Pirellulales</taxon>
        <taxon>Pirellulaceae</taxon>
        <taxon>Stieleria</taxon>
    </lineage>
</organism>
<reference evidence="2 3" key="1">
    <citation type="submission" date="2019-03" db="EMBL/GenBank/DDBJ databases">
        <title>Deep-cultivation of Planctomycetes and their phenomic and genomic characterization uncovers novel biology.</title>
        <authorList>
            <person name="Wiegand S."/>
            <person name="Jogler M."/>
            <person name="Boedeker C."/>
            <person name="Pinto D."/>
            <person name="Vollmers J."/>
            <person name="Rivas-Marin E."/>
            <person name="Kohn T."/>
            <person name="Peeters S.H."/>
            <person name="Heuer A."/>
            <person name="Rast P."/>
            <person name="Oberbeckmann S."/>
            <person name="Bunk B."/>
            <person name="Jeske O."/>
            <person name="Meyerdierks A."/>
            <person name="Storesund J.E."/>
            <person name="Kallscheuer N."/>
            <person name="Luecker S."/>
            <person name="Lage O.M."/>
            <person name="Pohl T."/>
            <person name="Merkel B.J."/>
            <person name="Hornburger P."/>
            <person name="Mueller R.-W."/>
            <person name="Bruemmer F."/>
            <person name="Labrenz M."/>
            <person name="Spormann A.M."/>
            <person name="Op den Camp H."/>
            <person name="Overmann J."/>
            <person name="Amann R."/>
            <person name="Jetten M.S.M."/>
            <person name="Mascher T."/>
            <person name="Medema M.H."/>
            <person name="Devos D.P."/>
            <person name="Kaster A.-K."/>
            <person name="Ovreas L."/>
            <person name="Rohde M."/>
            <person name="Galperin M.Y."/>
            <person name="Jogler C."/>
        </authorList>
    </citation>
    <scope>NUCLEOTIDE SEQUENCE [LARGE SCALE GENOMIC DNA]</scope>
    <source>
        <strain evidence="2 3">Enr13</strain>
    </source>
</reference>
<name>A0A518HT22_9BACT</name>
<keyword evidence="1" id="KW-0472">Membrane</keyword>
<keyword evidence="1" id="KW-0812">Transmembrane</keyword>
<evidence type="ECO:0000313" key="3">
    <source>
        <dbReference type="Proteomes" id="UP000319004"/>
    </source>
</evidence>
<feature type="transmembrane region" description="Helical" evidence="1">
    <location>
        <begin position="23"/>
        <end position="44"/>
    </location>
</feature>
<evidence type="ECO:0000256" key="1">
    <source>
        <dbReference type="SAM" id="Phobius"/>
    </source>
</evidence>
<proteinExistence type="predicted"/>
<keyword evidence="3" id="KW-1185">Reference proteome</keyword>
<sequence length="103" mass="11273">MFDLVPHRNWILQGLVTRDPHDLVSSLGQILVAALIMLTALIGLMRFTINFNDQLQVHTTEVNGVRCNRVFAPKLLISTTAIAQHLPDISGELICAGTLIAGE</sequence>
<keyword evidence="1" id="KW-1133">Transmembrane helix</keyword>
<accession>A0A518HT22</accession>
<dbReference type="KEGG" id="snep:Enr13x_38370"/>
<protein>
    <submittedName>
        <fullName evidence="2">Uncharacterized protein</fullName>
    </submittedName>
</protein>
<gene>
    <name evidence="2" type="ORF">Enr13x_38370</name>
</gene>
<dbReference type="AlphaFoldDB" id="A0A518HT22"/>
<dbReference type="Proteomes" id="UP000319004">
    <property type="component" value="Chromosome"/>
</dbReference>
<dbReference type="EMBL" id="CP037423">
    <property type="protein sequence ID" value="QDV43976.1"/>
    <property type="molecule type" value="Genomic_DNA"/>
</dbReference>